<feature type="domain" description="Phosphotyrosine protein phosphatase I" evidence="7">
    <location>
        <begin position="3"/>
        <end position="141"/>
    </location>
</feature>
<dbReference type="SMART" id="SM00226">
    <property type="entry name" value="LMWPc"/>
    <property type="match status" value="1"/>
</dbReference>
<keyword evidence="8" id="KW-0614">Plasmid</keyword>
<evidence type="ECO:0000256" key="3">
    <source>
        <dbReference type="ARBA" id="ARBA00022801"/>
    </source>
</evidence>
<reference evidence="8 9" key="1">
    <citation type="submission" date="2017-11" db="EMBL/GenBank/DDBJ databases">
        <title>Genome sequence of Pantoea cypripedii NE1.</title>
        <authorList>
            <person name="Nascimento F.X."/>
        </authorList>
    </citation>
    <scope>NUCLEOTIDE SEQUENCE [LARGE SCALE GENOMIC DNA]</scope>
    <source>
        <strain evidence="8 9">NE1</strain>
        <plasmid evidence="9">pne1b</plasmid>
    </source>
</reference>
<dbReference type="EMBL" id="CP024770">
    <property type="protein sequence ID" value="QGY32289.1"/>
    <property type="molecule type" value="Genomic_DNA"/>
</dbReference>
<dbReference type="Gene3D" id="3.40.50.2300">
    <property type="match status" value="1"/>
</dbReference>
<dbReference type="GO" id="GO:0004725">
    <property type="term" value="F:protein tyrosine phosphatase activity"/>
    <property type="evidence" value="ECO:0007669"/>
    <property type="project" value="UniProtKB-EC"/>
</dbReference>
<accession>A0A6B9GF74</accession>
<evidence type="ECO:0000259" key="7">
    <source>
        <dbReference type="SMART" id="SM00226"/>
    </source>
</evidence>
<evidence type="ECO:0000313" key="9">
    <source>
        <dbReference type="Proteomes" id="UP000502005"/>
    </source>
</evidence>
<dbReference type="PANTHER" id="PTHR11717">
    <property type="entry name" value="LOW MOLECULAR WEIGHT PROTEIN TYROSINE PHOSPHATASE"/>
    <property type="match status" value="1"/>
</dbReference>
<dbReference type="PANTHER" id="PTHR11717:SF31">
    <property type="entry name" value="LOW MOLECULAR WEIGHT PROTEIN-TYROSINE-PHOSPHATASE ETP-RELATED"/>
    <property type="match status" value="1"/>
</dbReference>
<dbReference type="InterPro" id="IPR036196">
    <property type="entry name" value="Ptyr_pPase_sf"/>
</dbReference>
<protein>
    <recommendedName>
        <fullName evidence="2">protein-tyrosine-phosphatase</fullName>
        <ecNumber evidence="2">3.1.3.48</ecNumber>
    </recommendedName>
</protein>
<evidence type="ECO:0000256" key="5">
    <source>
        <dbReference type="ARBA" id="ARBA00051722"/>
    </source>
</evidence>
<dbReference type="SUPFAM" id="SSF52788">
    <property type="entry name" value="Phosphotyrosine protein phosphatases I"/>
    <property type="match status" value="1"/>
</dbReference>
<dbReference type="RefSeq" id="WP_208718181.1">
    <property type="nucleotide sequence ID" value="NZ_CP024770.1"/>
</dbReference>
<dbReference type="Pfam" id="PF01451">
    <property type="entry name" value="LMWPc"/>
    <property type="match status" value="1"/>
</dbReference>
<feature type="active site" description="Proton donor" evidence="6">
    <location>
        <position position="115"/>
    </location>
</feature>
<keyword evidence="3" id="KW-0378">Hydrolase</keyword>
<dbReference type="PRINTS" id="PR00719">
    <property type="entry name" value="LMWPTPASE"/>
</dbReference>
<dbReference type="FunFam" id="3.40.50.2300:FF:000041">
    <property type="entry name" value="Low molecular weight protein-tyrosine-phosphatase"/>
    <property type="match status" value="1"/>
</dbReference>
<organism evidence="8 9">
    <name type="scientific">Pantoea cypripedii</name>
    <name type="common">Pectobacterium cypripedii</name>
    <name type="synonym">Erwinia cypripedii</name>
    <dbReference type="NCBI Taxonomy" id="55209"/>
    <lineage>
        <taxon>Bacteria</taxon>
        <taxon>Pseudomonadati</taxon>
        <taxon>Pseudomonadota</taxon>
        <taxon>Gammaproteobacteria</taxon>
        <taxon>Enterobacterales</taxon>
        <taxon>Erwiniaceae</taxon>
        <taxon>Pantoea</taxon>
    </lineage>
</organism>
<feature type="active site" description="Nucleophile" evidence="6">
    <location>
        <position position="9"/>
    </location>
</feature>
<keyword evidence="4" id="KW-0904">Protein phosphatase</keyword>
<feature type="active site" evidence="6">
    <location>
        <position position="15"/>
    </location>
</feature>
<name>A0A6B9GF74_PANCY</name>
<dbReference type="InterPro" id="IPR017867">
    <property type="entry name" value="Tyr_phospatase_low_mol_wt"/>
</dbReference>
<dbReference type="EC" id="3.1.3.48" evidence="2"/>
<evidence type="ECO:0000256" key="2">
    <source>
        <dbReference type="ARBA" id="ARBA00013064"/>
    </source>
</evidence>
<evidence type="ECO:0000256" key="1">
    <source>
        <dbReference type="ARBA" id="ARBA00011063"/>
    </source>
</evidence>
<evidence type="ECO:0000256" key="4">
    <source>
        <dbReference type="ARBA" id="ARBA00022912"/>
    </source>
</evidence>
<evidence type="ECO:0000256" key="6">
    <source>
        <dbReference type="PIRSR" id="PIRSR617867-1"/>
    </source>
</evidence>
<proteinExistence type="inferred from homology"/>
<evidence type="ECO:0000313" key="8">
    <source>
        <dbReference type="EMBL" id="QGY32289.1"/>
    </source>
</evidence>
<dbReference type="Proteomes" id="UP000502005">
    <property type="component" value="Plasmid pNE1B"/>
</dbReference>
<sequence>MFDSILVVCTGNICRSPTAERRLRQLLPGKKIDSAGVNALVGSPADEVAARTAGSHEVNLDGHKGQQFTKHLGRQYDLILVMEKRQIEYVTRIAPEARGKTMLIGHWLQQKEIPDPYLQSQEAFDFVYQLIERACQTWAIKLGG</sequence>
<comment type="catalytic activity">
    <reaction evidence="5">
        <text>O-phospho-L-tyrosyl-[protein] + H2O = L-tyrosyl-[protein] + phosphate</text>
        <dbReference type="Rhea" id="RHEA:10684"/>
        <dbReference type="Rhea" id="RHEA-COMP:10136"/>
        <dbReference type="Rhea" id="RHEA-COMP:20101"/>
        <dbReference type="ChEBI" id="CHEBI:15377"/>
        <dbReference type="ChEBI" id="CHEBI:43474"/>
        <dbReference type="ChEBI" id="CHEBI:46858"/>
        <dbReference type="ChEBI" id="CHEBI:61978"/>
        <dbReference type="EC" id="3.1.3.48"/>
    </reaction>
</comment>
<geneLocation type="plasmid" evidence="9">
    <name>pne1b</name>
</geneLocation>
<dbReference type="InterPro" id="IPR023485">
    <property type="entry name" value="Ptyr_pPase"/>
</dbReference>
<dbReference type="InterPro" id="IPR050438">
    <property type="entry name" value="LMW_PTPase"/>
</dbReference>
<dbReference type="CDD" id="cd16343">
    <property type="entry name" value="LMWPTP"/>
    <property type="match status" value="1"/>
</dbReference>
<dbReference type="AlphaFoldDB" id="A0A6B9GF74"/>
<gene>
    <name evidence="8" type="ORF">CUN67_25195</name>
</gene>
<comment type="similarity">
    <text evidence="1">Belongs to the low molecular weight phosphotyrosine protein phosphatase family.</text>
</comment>